<reference evidence="2" key="1">
    <citation type="journal article" date="2023" name="Mol. Biol. Evol.">
        <title>Third-Generation Sequencing Reveals the Adaptive Role of the Epigenome in Three Deep-Sea Polychaetes.</title>
        <authorList>
            <person name="Perez M."/>
            <person name="Aroh O."/>
            <person name="Sun Y."/>
            <person name="Lan Y."/>
            <person name="Juniper S.K."/>
            <person name="Young C.R."/>
            <person name="Angers B."/>
            <person name="Qian P.Y."/>
        </authorList>
    </citation>
    <scope>NUCLEOTIDE SEQUENCE</scope>
    <source>
        <strain evidence="2">R07B-5</strain>
    </source>
</reference>
<evidence type="ECO:0000256" key="1">
    <source>
        <dbReference type="SAM" id="MobiDB-lite"/>
    </source>
</evidence>
<feature type="compositionally biased region" description="Basic and acidic residues" evidence="1">
    <location>
        <begin position="123"/>
        <end position="135"/>
    </location>
</feature>
<feature type="compositionally biased region" description="Acidic residues" evidence="1">
    <location>
        <begin position="156"/>
        <end position="167"/>
    </location>
</feature>
<proteinExistence type="predicted"/>
<feature type="compositionally biased region" description="Basic and acidic residues" evidence="1">
    <location>
        <begin position="172"/>
        <end position="196"/>
    </location>
</feature>
<accession>A0AAD9P983</accession>
<feature type="compositionally biased region" description="Polar residues" evidence="1">
    <location>
        <begin position="204"/>
        <end position="220"/>
    </location>
</feature>
<sequence>MRKPGDQAASWTNSNSTPPTNSSHGMPLGVRLSGHTRFYNNDSLPKGLSWMRGYRIEPRRQRCSDDRADSSVTSVQGHCLRSRDLPHNAKSASVRPKKPMCSCSGGVVYHLVCEFRSRRRSRNNADDEESKKVVDDVGMPVTQHEWGNSVHVTSESDSDEGVDDDEGTTAGHEQDQKEDSPRDDADYNERNSVDRRNNKRNSIESRNNQTNSVDSGNNERNSVDSRNNETNSVDSRNNETNSVDSRNNETNSVDSRNNENPMEGTYTIETIHVTKSSAVQEVSTVTEMKSDGHQHASGESSDAESINEDINVGDSDNDARNTIEFVKSNK</sequence>
<feature type="region of interest" description="Disordered" evidence="1">
    <location>
        <begin position="1"/>
        <end position="29"/>
    </location>
</feature>
<protein>
    <submittedName>
        <fullName evidence="2">Uncharacterized protein</fullName>
    </submittedName>
</protein>
<feature type="region of interest" description="Disordered" evidence="1">
    <location>
        <begin position="287"/>
        <end position="330"/>
    </location>
</feature>
<name>A0AAD9P983_RIDPI</name>
<feature type="compositionally biased region" description="Low complexity" evidence="1">
    <location>
        <begin position="12"/>
        <end position="23"/>
    </location>
</feature>
<dbReference type="EMBL" id="JAODUO010000076">
    <property type="protein sequence ID" value="KAK2190548.1"/>
    <property type="molecule type" value="Genomic_DNA"/>
</dbReference>
<evidence type="ECO:0000313" key="3">
    <source>
        <dbReference type="Proteomes" id="UP001209878"/>
    </source>
</evidence>
<gene>
    <name evidence="2" type="ORF">NP493_76g00011</name>
</gene>
<keyword evidence="3" id="KW-1185">Reference proteome</keyword>
<organism evidence="2 3">
    <name type="scientific">Ridgeia piscesae</name>
    <name type="common">Tubeworm</name>
    <dbReference type="NCBI Taxonomy" id="27915"/>
    <lineage>
        <taxon>Eukaryota</taxon>
        <taxon>Metazoa</taxon>
        <taxon>Spiralia</taxon>
        <taxon>Lophotrochozoa</taxon>
        <taxon>Annelida</taxon>
        <taxon>Polychaeta</taxon>
        <taxon>Sedentaria</taxon>
        <taxon>Canalipalpata</taxon>
        <taxon>Sabellida</taxon>
        <taxon>Siboglinidae</taxon>
        <taxon>Ridgeia</taxon>
    </lineage>
</organism>
<feature type="compositionally biased region" description="Polar residues" evidence="1">
    <location>
        <begin position="228"/>
        <end position="260"/>
    </location>
</feature>
<evidence type="ECO:0000313" key="2">
    <source>
        <dbReference type="EMBL" id="KAK2190548.1"/>
    </source>
</evidence>
<dbReference type="AlphaFoldDB" id="A0AAD9P983"/>
<feature type="region of interest" description="Disordered" evidence="1">
    <location>
        <begin position="118"/>
        <end position="267"/>
    </location>
</feature>
<comment type="caution">
    <text evidence="2">The sequence shown here is derived from an EMBL/GenBank/DDBJ whole genome shotgun (WGS) entry which is preliminary data.</text>
</comment>
<dbReference type="Proteomes" id="UP001209878">
    <property type="component" value="Unassembled WGS sequence"/>
</dbReference>